<evidence type="ECO:0000259" key="10">
    <source>
        <dbReference type="PROSITE" id="PS51915"/>
    </source>
</evidence>
<evidence type="ECO:0000256" key="1">
    <source>
        <dbReference type="ARBA" id="ARBA00003767"/>
    </source>
</evidence>
<keyword evidence="5 7" id="KW-0862">Zinc</keyword>
<dbReference type="AlphaFoldDB" id="A0AAV7XAM7"/>
<feature type="compositionally biased region" description="Basic and acidic residues" evidence="8">
    <location>
        <begin position="580"/>
        <end position="596"/>
    </location>
</feature>
<feature type="domain" description="C2H2-type" evidence="9">
    <location>
        <begin position="432"/>
        <end position="459"/>
    </location>
</feature>
<dbReference type="GO" id="GO:0008270">
    <property type="term" value="F:zinc ion binding"/>
    <property type="evidence" value="ECO:0007669"/>
    <property type="project" value="UniProtKB-UniRule"/>
</dbReference>
<dbReference type="InterPro" id="IPR036236">
    <property type="entry name" value="Znf_C2H2_sf"/>
</dbReference>
<dbReference type="InterPro" id="IPR012934">
    <property type="entry name" value="Znf_AD"/>
</dbReference>
<evidence type="ECO:0000259" key="9">
    <source>
        <dbReference type="PROSITE" id="PS50157"/>
    </source>
</evidence>
<feature type="domain" description="ZAD" evidence="10">
    <location>
        <begin position="28"/>
        <end position="100"/>
    </location>
</feature>
<evidence type="ECO:0000313" key="11">
    <source>
        <dbReference type="EMBL" id="KAJ1522664.1"/>
    </source>
</evidence>
<evidence type="ECO:0000256" key="2">
    <source>
        <dbReference type="ARBA" id="ARBA00022723"/>
    </source>
</evidence>
<dbReference type="PROSITE" id="PS00028">
    <property type="entry name" value="ZINC_FINGER_C2H2_1"/>
    <property type="match status" value="8"/>
</dbReference>
<dbReference type="EMBL" id="JAPTSV010000011">
    <property type="protein sequence ID" value="KAJ1522664.1"/>
    <property type="molecule type" value="Genomic_DNA"/>
</dbReference>
<feature type="region of interest" description="Disordered" evidence="8">
    <location>
        <begin position="260"/>
        <end position="281"/>
    </location>
</feature>
<dbReference type="GO" id="GO:1990837">
    <property type="term" value="F:sequence-specific double-stranded DNA binding"/>
    <property type="evidence" value="ECO:0007669"/>
    <property type="project" value="UniProtKB-ARBA"/>
</dbReference>
<reference evidence="11" key="1">
    <citation type="submission" date="2022-12" db="EMBL/GenBank/DDBJ databases">
        <title>Chromosome-level genome assembly of the bean flower thrips Megalurothrips usitatus.</title>
        <authorList>
            <person name="Ma L."/>
            <person name="Liu Q."/>
            <person name="Li H."/>
            <person name="Cai W."/>
        </authorList>
    </citation>
    <scope>NUCLEOTIDE SEQUENCE</scope>
    <source>
        <strain evidence="11">Cailab_2022a</strain>
    </source>
</reference>
<feature type="domain" description="C2H2-type" evidence="9">
    <location>
        <begin position="343"/>
        <end position="370"/>
    </location>
</feature>
<dbReference type="Gene3D" id="3.30.160.60">
    <property type="entry name" value="Classic Zinc Finger"/>
    <property type="match status" value="7"/>
</dbReference>
<dbReference type="FunFam" id="3.30.160.60:FF:000624">
    <property type="entry name" value="zinc finger protein 697"/>
    <property type="match status" value="1"/>
</dbReference>
<dbReference type="Pfam" id="PF13912">
    <property type="entry name" value="zf-C2H2_6"/>
    <property type="match status" value="1"/>
</dbReference>
<keyword evidence="2 7" id="KW-0479">Metal-binding</keyword>
<dbReference type="PROSITE" id="PS51915">
    <property type="entry name" value="ZAD"/>
    <property type="match status" value="1"/>
</dbReference>
<dbReference type="FunFam" id="3.30.160.60:FF:000100">
    <property type="entry name" value="Zinc finger 45-like"/>
    <property type="match status" value="1"/>
</dbReference>
<dbReference type="PANTHER" id="PTHR24379:SF121">
    <property type="entry name" value="C2H2-TYPE DOMAIN-CONTAINING PROTEIN"/>
    <property type="match status" value="1"/>
</dbReference>
<gene>
    <name evidence="11" type="ORF">ONE63_001830</name>
</gene>
<evidence type="ECO:0000256" key="7">
    <source>
        <dbReference type="PROSITE-ProRule" id="PRU01263"/>
    </source>
</evidence>
<dbReference type="SMART" id="SM00355">
    <property type="entry name" value="ZnF_C2H2"/>
    <property type="match status" value="8"/>
</dbReference>
<feature type="binding site" evidence="7">
    <location>
        <position position="33"/>
    </location>
    <ligand>
        <name>Zn(2+)</name>
        <dbReference type="ChEBI" id="CHEBI:29105"/>
    </ligand>
</feature>
<feature type="binding site" evidence="7">
    <location>
        <position position="30"/>
    </location>
    <ligand>
        <name>Zn(2+)</name>
        <dbReference type="ChEBI" id="CHEBI:29105"/>
    </ligand>
</feature>
<evidence type="ECO:0000256" key="8">
    <source>
        <dbReference type="SAM" id="MobiDB-lite"/>
    </source>
</evidence>
<dbReference type="Proteomes" id="UP001075354">
    <property type="component" value="Chromosome 11"/>
</dbReference>
<dbReference type="SUPFAM" id="SSF57716">
    <property type="entry name" value="Glucocorticoid receptor-like (DNA-binding domain)"/>
    <property type="match status" value="1"/>
</dbReference>
<feature type="domain" description="C2H2-type" evidence="9">
    <location>
        <begin position="314"/>
        <end position="341"/>
    </location>
</feature>
<proteinExistence type="predicted"/>
<keyword evidence="12" id="KW-1185">Reference proteome</keyword>
<dbReference type="GO" id="GO:0048598">
    <property type="term" value="P:embryonic morphogenesis"/>
    <property type="evidence" value="ECO:0007669"/>
    <property type="project" value="UniProtKB-ARBA"/>
</dbReference>
<comment type="caution">
    <text evidence="11">The sequence shown here is derived from an EMBL/GenBank/DDBJ whole genome shotgun (WGS) entry which is preliminary data.</text>
</comment>
<organism evidence="11 12">
    <name type="scientific">Megalurothrips usitatus</name>
    <name type="common">bean blossom thrips</name>
    <dbReference type="NCBI Taxonomy" id="439358"/>
    <lineage>
        <taxon>Eukaryota</taxon>
        <taxon>Metazoa</taxon>
        <taxon>Ecdysozoa</taxon>
        <taxon>Arthropoda</taxon>
        <taxon>Hexapoda</taxon>
        <taxon>Insecta</taxon>
        <taxon>Pterygota</taxon>
        <taxon>Neoptera</taxon>
        <taxon>Paraneoptera</taxon>
        <taxon>Thysanoptera</taxon>
        <taxon>Terebrantia</taxon>
        <taxon>Thripoidea</taxon>
        <taxon>Thripidae</taxon>
        <taxon>Megalurothrips</taxon>
    </lineage>
</organism>
<feature type="domain" description="C2H2-type" evidence="9">
    <location>
        <begin position="371"/>
        <end position="398"/>
    </location>
</feature>
<feature type="domain" description="C2H2-type" evidence="9">
    <location>
        <begin position="516"/>
        <end position="544"/>
    </location>
</feature>
<feature type="domain" description="C2H2-type" evidence="9">
    <location>
        <begin position="399"/>
        <end position="426"/>
    </location>
</feature>
<dbReference type="GO" id="GO:0005634">
    <property type="term" value="C:nucleus"/>
    <property type="evidence" value="ECO:0007669"/>
    <property type="project" value="InterPro"/>
</dbReference>
<evidence type="ECO:0000256" key="5">
    <source>
        <dbReference type="ARBA" id="ARBA00022833"/>
    </source>
</evidence>
<accession>A0AAV7XAM7</accession>
<dbReference type="FunFam" id="3.30.160.60:FF:000303">
    <property type="entry name" value="Zinc finger protein 41"/>
    <property type="match status" value="1"/>
</dbReference>
<feature type="domain" description="C2H2-type" evidence="9">
    <location>
        <begin position="488"/>
        <end position="515"/>
    </location>
</feature>
<dbReference type="Pfam" id="PF00096">
    <property type="entry name" value="zf-C2H2"/>
    <property type="match status" value="4"/>
</dbReference>
<feature type="compositionally biased region" description="Basic and acidic residues" evidence="8">
    <location>
        <begin position="547"/>
        <end position="562"/>
    </location>
</feature>
<dbReference type="PROSITE" id="PS50157">
    <property type="entry name" value="ZINC_FINGER_C2H2_2"/>
    <property type="match status" value="8"/>
</dbReference>
<evidence type="ECO:0000256" key="3">
    <source>
        <dbReference type="ARBA" id="ARBA00022737"/>
    </source>
</evidence>
<dbReference type="InterPro" id="IPR013087">
    <property type="entry name" value="Znf_C2H2_type"/>
</dbReference>
<feature type="domain" description="C2H2-type" evidence="9">
    <location>
        <begin position="460"/>
        <end position="487"/>
    </location>
</feature>
<feature type="binding site" evidence="7">
    <location>
        <position position="76"/>
    </location>
    <ligand>
        <name>Zn(2+)</name>
        <dbReference type="ChEBI" id="CHEBI:29105"/>
    </ligand>
</feature>
<comment type="function">
    <text evidence="1">May be involved in transcriptional regulation.</text>
</comment>
<evidence type="ECO:0000256" key="6">
    <source>
        <dbReference type="PROSITE-ProRule" id="PRU00042"/>
    </source>
</evidence>
<feature type="binding site" evidence="7">
    <location>
        <position position="73"/>
    </location>
    <ligand>
        <name>Zn(2+)</name>
        <dbReference type="ChEBI" id="CHEBI:29105"/>
    </ligand>
</feature>
<keyword evidence="4 6" id="KW-0863">Zinc-finger</keyword>
<sequence>MSDQSSNHENDDYEEDTSYFEDSLGIQHRCRLCLKESPLLIPVQENLEGVISTVALKIDILTTVKVAPSDKICPGCRSKVRAFYAFRVMCLRSDARIRGSALKGNNAIGDIEPLEPIRSYKRQRRDCDEMKNNSGNDALSITPVSHNANGNSMGIDSRLGSGLTISAVPMMREADSNENGYSWDRDVGNGNNQSMNTESGNGDDSVCDFLQEEETENLEVSVDPFMLMGDETEQYVSGSHHNAPVSVRGQILYPVIGNNTHIPSLQPGPHRPGPLPVQSPKDRDLANKLLEQMSTPRPKATSSGLDGSFLDKPFKCDVCPESFSYYKSFLKHKQRHTGELQPLKCEFCPDQFQTSRQLQNHLKYHNVEKAFPCDQCERSFPTKERLNSHYTLHTGNKPYVCEICNKSFAYKSSYGLHIRKQHGEQPLKSQSFKCDKCYQEFDIFVDFKRHLRSHEGEKPFTCHVCDKAFASKSILNVHSRIHNGTKPYKCEICGQAFTQKQSLDYHMRRHNEENPFKCEFCGMSFQRRYFLEKHKENQHGVTAPSSGRHDDSLGDLVGHEDLETSQTGDDDDYDDDGDSDPLKLEIDETAVKHDGNEDSLPIQPEIEMVQ</sequence>
<feature type="region of interest" description="Disordered" evidence="8">
    <location>
        <begin position="536"/>
        <end position="610"/>
    </location>
</feature>
<evidence type="ECO:0000256" key="4">
    <source>
        <dbReference type="ARBA" id="ARBA00022771"/>
    </source>
</evidence>
<protein>
    <submittedName>
        <fullName evidence="11">Uncharacterized protein</fullName>
    </submittedName>
</protein>
<feature type="compositionally biased region" description="Acidic residues" evidence="8">
    <location>
        <begin position="568"/>
        <end position="579"/>
    </location>
</feature>
<dbReference type="Pfam" id="PF07776">
    <property type="entry name" value="zf-AD"/>
    <property type="match status" value="1"/>
</dbReference>
<dbReference type="PANTHER" id="PTHR24379">
    <property type="entry name" value="KRAB AND ZINC FINGER DOMAIN-CONTAINING"/>
    <property type="match status" value="1"/>
</dbReference>
<evidence type="ECO:0000313" key="12">
    <source>
        <dbReference type="Proteomes" id="UP001075354"/>
    </source>
</evidence>
<name>A0AAV7XAM7_9NEOP</name>
<dbReference type="SMART" id="SM00868">
    <property type="entry name" value="zf-AD"/>
    <property type="match status" value="2"/>
</dbReference>
<keyword evidence="3" id="KW-0677">Repeat</keyword>
<dbReference type="FunFam" id="3.30.160.60:FF:000634">
    <property type="entry name" value="Zinc finger X-chromosomal protein"/>
    <property type="match status" value="1"/>
</dbReference>
<dbReference type="SUPFAM" id="SSF57667">
    <property type="entry name" value="beta-beta-alpha zinc fingers"/>
    <property type="match status" value="4"/>
</dbReference>